<proteinExistence type="predicted"/>
<dbReference type="AlphaFoldDB" id="A0A7C9HUW3"/>
<dbReference type="InterPro" id="IPR046179">
    <property type="entry name" value="DUF6188"/>
</dbReference>
<comment type="caution">
    <text evidence="1">The sequence shown here is derived from an EMBL/GenBank/DDBJ whole genome shotgun (WGS) entry which is preliminary data.</text>
</comment>
<evidence type="ECO:0000313" key="2">
    <source>
        <dbReference type="Proteomes" id="UP000479692"/>
    </source>
</evidence>
<protein>
    <submittedName>
        <fullName evidence="1">Uncharacterized protein</fullName>
    </submittedName>
</protein>
<dbReference type="Pfam" id="PF19686">
    <property type="entry name" value="DUF6188"/>
    <property type="match status" value="1"/>
</dbReference>
<gene>
    <name evidence="1" type="ORF">GN331_15525</name>
</gene>
<sequence>MESWASVLIGGRVDAVEQWEALPCVVMLSNGYRVQVESLWRLLLAESLVLTSRDNGQLFWRNAPVHAITELSTNLVGRTLTEVQVTKGTADLSLQFGTCTLQVIADSSGYEAWQVEAPTGTLAVGQGGGNVVVWDQ</sequence>
<name>A0A7C9HUW3_9GAMM</name>
<reference evidence="1 2" key="1">
    <citation type="submission" date="2019-12" db="EMBL/GenBank/DDBJ databases">
        <authorList>
            <person name="Xu J."/>
        </authorList>
    </citation>
    <scope>NUCLEOTIDE SEQUENCE [LARGE SCALE GENOMIC DNA]</scope>
    <source>
        <strain evidence="1 2">HX-5-24</strain>
    </source>
</reference>
<organism evidence="1 2">
    <name type="scientific">Noviluteimonas gilva</name>
    <dbReference type="NCBI Taxonomy" id="2682097"/>
    <lineage>
        <taxon>Bacteria</taxon>
        <taxon>Pseudomonadati</taxon>
        <taxon>Pseudomonadota</taxon>
        <taxon>Gammaproteobacteria</taxon>
        <taxon>Lysobacterales</taxon>
        <taxon>Lysobacteraceae</taxon>
        <taxon>Noviluteimonas</taxon>
    </lineage>
</organism>
<dbReference type="Proteomes" id="UP000479692">
    <property type="component" value="Unassembled WGS sequence"/>
</dbReference>
<keyword evidence="2" id="KW-1185">Reference proteome</keyword>
<evidence type="ECO:0000313" key="1">
    <source>
        <dbReference type="EMBL" id="MUV15613.1"/>
    </source>
</evidence>
<dbReference type="EMBL" id="WOXT01000006">
    <property type="protein sequence ID" value="MUV15613.1"/>
    <property type="molecule type" value="Genomic_DNA"/>
</dbReference>
<accession>A0A7C9HUW3</accession>